<proteinExistence type="predicted"/>
<dbReference type="Proteomes" id="UP001321760">
    <property type="component" value="Unassembled WGS sequence"/>
</dbReference>
<dbReference type="SUPFAM" id="SSF57667">
    <property type="entry name" value="beta-beta-alpha zinc fingers"/>
    <property type="match status" value="1"/>
</dbReference>
<organism evidence="3 4">
    <name type="scientific">Podospora aff. communis PSN243</name>
    <dbReference type="NCBI Taxonomy" id="3040156"/>
    <lineage>
        <taxon>Eukaryota</taxon>
        <taxon>Fungi</taxon>
        <taxon>Dikarya</taxon>
        <taxon>Ascomycota</taxon>
        <taxon>Pezizomycotina</taxon>
        <taxon>Sordariomycetes</taxon>
        <taxon>Sordariomycetidae</taxon>
        <taxon>Sordariales</taxon>
        <taxon>Podosporaceae</taxon>
        <taxon>Podospora</taxon>
    </lineage>
</organism>
<reference evidence="3" key="1">
    <citation type="journal article" date="2023" name="Mol. Phylogenet. Evol.">
        <title>Genome-scale phylogeny and comparative genomics of the fungal order Sordariales.</title>
        <authorList>
            <person name="Hensen N."/>
            <person name="Bonometti L."/>
            <person name="Westerberg I."/>
            <person name="Brannstrom I.O."/>
            <person name="Guillou S."/>
            <person name="Cros-Aarteil S."/>
            <person name="Calhoun S."/>
            <person name="Haridas S."/>
            <person name="Kuo A."/>
            <person name="Mondo S."/>
            <person name="Pangilinan J."/>
            <person name="Riley R."/>
            <person name="LaButti K."/>
            <person name="Andreopoulos B."/>
            <person name="Lipzen A."/>
            <person name="Chen C."/>
            <person name="Yan M."/>
            <person name="Daum C."/>
            <person name="Ng V."/>
            <person name="Clum A."/>
            <person name="Steindorff A."/>
            <person name="Ohm R.A."/>
            <person name="Martin F."/>
            <person name="Silar P."/>
            <person name="Natvig D.O."/>
            <person name="Lalanne C."/>
            <person name="Gautier V."/>
            <person name="Ament-Velasquez S.L."/>
            <person name="Kruys A."/>
            <person name="Hutchinson M.I."/>
            <person name="Powell A.J."/>
            <person name="Barry K."/>
            <person name="Miller A.N."/>
            <person name="Grigoriev I.V."/>
            <person name="Debuchy R."/>
            <person name="Gladieux P."/>
            <person name="Hiltunen Thoren M."/>
            <person name="Johannesson H."/>
        </authorList>
    </citation>
    <scope>NUCLEOTIDE SEQUENCE</scope>
    <source>
        <strain evidence="3">PSN243</strain>
    </source>
</reference>
<dbReference type="Gene3D" id="3.30.160.60">
    <property type="entry name" value="Classic Zinc Finger"/>
    <property type="match status" value="2"/>
</dbReference>
<name>A0AAV9G355_9PEZI</name>
<dbReference type="Pfam" id="PF00096">
    <property type="entry name" value="zf-C2H2"/>
    <property type="match status" value="2"/>
</dbReference>
<dbReference type="InterPro" id="IPR036236">
    <property type="entry name" value="Znf_C2H2_sf"/>
</dbReference>
<dbReference type="EMBL" id="MU866000">
    <property type="protein sequence ID" value="KAK4443066.1"/>
    <property type="molecule type" value="Genomic_DNA"/>
</dbReference>
<gene>
    <name evidence="3" type="ORF">QBC34DRAFT_478588</name>
</gene>
<accession>A0AAV9G355</accession>
<dbReference type="InterPro" id="IPR013087">
    <property type="entry name" value="Znf_C2H2_type"/>
</dbReference>
<dbReference type="PROSITE" id="PS50157">
    <property type="entry name" value="ZINC_FINGER_C2H2_2"/>
    <property type="match status" value="1"/>
</dbReference>
<keyword evidence="1" id="KW-0479">Metal-binding</keyword>
<dbReference type="GO" id="GO:0008270">
    <property type="term" value="F:zinc ion binding"/>
    <property type="evidence" value="ECO:0007669"/>
    <property type="project" value="UniProtKB-KW"/>
</dbReference>
<keyword evidence="4" id="KW-1185">Reference proteome</keyword>
<evidence type="ECO:0000313" key="4">
    <source>
        <dbReference type="Proteomes" id="UP001321760"/>
    </source>
</evidence>
<protein>
    <recommendedName>
        <fullName evidence="2">C2H2-type domain-containing protein</fullName>
    </recommendedName>
</protein>
<evidence type="ECO:0000313" key="3">
    <source>
        <dbReference type="EMBL" id="KAK4443066.1"/>
    </source>
</evidence>
<comment type="caution">
    <text evidence="3">The sequence shown here is derived from an EMBL/GenBank/DDBJ whole genome shotgun (WGS) entry which is preliminary data.</text>
</comment>
<reference evidence="3" key="2">
    <citation type="submission" date="2023-05" db="EMBL/GenBank/DDBJ databases">
        <authorList>
            <consortium name="Lawrence Berkeley National Laboratory"/>
            <person name="Steindorff A."/>
            <person name="Hensen N."/>
            <person name="Bonometti L."/>
            <person name="Westerberg I."/>
            <person name="Brannstrom I.O."/>
            <person name="Guillou S."/>
            <person name="Cros-Aarteil S."/>
            <person name="Calhoun S."/>
            <person name="Haridas S."/>
            <person name="Kuo A."/>
            <person name="Mondo S."/>
            <person name="Pangilinan J."/>
            <person name="Riley R."/>
            <person name="Labutti K."/>
            <person name="Andreopoulos B."/>
            <person name="Lipzen A."/>
            <person name="Chen C."/>
            <person name="Yanf M."/>
            <person name="Daum C."/>
            <person name="Ng V."/>
            <person name="Clum A."/>
            <person name="Ohm R."/>
            <person name="Martin F."/>
            <person name="Silar P."/>
            <person name="Natvig D."/>
            <person name="Lalanne C."/>
            <person name="Gautier V."/>
            <person name="Ament-Velasquez S.L."/>
            <person name="Kruys A."/>
            <person name="Hutchinson M.I."/>
            <person name="Powell A.J."/>
            <person name="Barry K."/>
            <person name="Miller A.N."/>
            <person name="Grigoriev I.V."/>
            <person name="Debuchy R."/>
            <person name="Gladieux P."/>
            <person name="Thoren M.H."/>
            <person name="Johannesson H."/>
        </authorList>
    </citation>
    <scope>NUCLEOTIDE SEQUENCE</scope>
    <source>
        <strain evidence="3">PSN243</strain>
    </source>
</reference>
<evidence type="ECO:0000256" key="1">
    <source>
        <dbReference type="PROSITE-ProRule" id="PRU00042"/>
    </source>
</evidence>
<sequence>MSEQPVTTGEHHLVEWDIYDPTLDLECDLSSGHFLGLTEAWPMMPIDAPRASIGGEPIVNDRPIGLHQPLGLYQTLHHDNSLKQSDWDTAHQDPQTFTNPAINATHVFPSHGQPIPSFFQDFNRHNVTAALIAPPTCTHCNKTFSRPDALKRHLKSSCNANSESNIHYRAQAGFTCDLCDPGAKTFKRRDHLLQHLRVYHKMSEGAVERYKIRSGKKTAVDNGGADDGFEE</sequence>
<feature type="domain" description="C2H2-type" evidence="2">
    <location>
        <begin position="135"/>
        <end position="164"/>
    </location>
</feature>
<dbReference type="SMART" id="SM00355">
    <property type="entry name" value="ZnF_C2H2"/>
    <property type="match status" value="2"/>
</dbReference>
<keyword evidence="1" id="KW-0862">Zinc</keyword>
<evidence type="ECO:0000259" key="2">
    <source>
        <dbReference type="PROSITE" id="PS50157"/>
    </source>
</evidence>
<dbReference type="AlphaFoldDB" id="A0AAV9G355"/>
<keyword evidence="1" id="KW-0863">Zinc-finger</keyword>